<dbReference type="AlphaFoldDB" id="X0THS9"/>
<sequence length="296" mass="32688">MDKGISYFNALMWLFRDALKVSFDLFKIMVPVIIVVKILQELDLIRYLAIPLGPVMNVVGLPGEMGLVWATAMLSNIYSSIIVLLSLVKDVPITTAQATILGTMILVAHNLPIELKIAQKSGPRLIFQAISRLGSAFLLGWFLKIVYSWFDLLQQPANILLTPKPENALNNESLTSWATGEVQKLFFIFLIILGLFFLLRMLEKLKIVDVINKILRPILKLMGIGPKASAITVIGNTMGIAYGGGLIINEARLGHIDKKDVFYSLTLMGLSHSLIEDTLLMVMIGGHLSGLLCARV</sequence>
<keyword evidence="1" id="KW-0472">Membrane</keyword>
<feature type="transmembrane region" description="Helical" evidence="1">
    <location>
        <begin position="68"/>
        <end position="88"/>
    </location>
</feature>
<proteinExistence type="predicted"/>
<feature type="non-terminal residue" evidence="3">
    <location>
        <position position="296"/>
    </location>
</feature>
<accession>X0THS9</accession>
<keyword evidence="1" id="KW-1133">Transmembrane helix</keyword>
<feature type="transmembrane region" description="Helical" evidence="1">
    <location>
        <begin position="185"/>
        <end position="202"/>
    </location>
</feature>
<keyword evidence="1" id="KW-0812">Transmembrane</keyword>
<organism evidence="3">
    <name type="scientific">marine sediment metagenome</name>
    <dbReference type="NCBI Taxonomy" id="412755"/>
    <lineage>
        <taxon>unclassified sequences</taxon>
        <taxon>metagenomes</taxon>
        <taxon>ecological metagenomes</taxon>
    </lineage>
</organism>
<reference evidence="3" key="1">
    <citation type="journal article" date="2014" name="Front. Microbiol.">
        <title>High frequency of phylogenetically diverse reductive dehalogenase-homologous genes in deep subseafloor sedimentary metagenomes.</title>
        <authorList>
            <person name="Kawai M."/>
            <person name="Futagami T."/>
            <person name="Toyoda A."/>
            <person name="Takaki Y."/>
            <person name="Nishi S."/>
            <person name="Hori S."/>
            <person name="Arai W."/>
            <person name="Tsubouchi T."/>
            <person name="Morono Y."/>
            <person name="Uchiyama I."/>
            <person name="Ito T."/>
            <person name="Fujiyama A."/>
            <person name="Inagaki F."/>
            <person name="Takami H."/>
        </authorList>
    </citation>
    <scope>NUCLEOTIDE SEQUENCE</scope>
    <source>
        <strain evidence="3">Expedition CK06-06</strain>
    </source>
</reference>
<evidence type="ECO:0000256" key="1">
    <source>
        <dbReference type="SAM" id="Phobius"/>
    </source>
</evidence>
<name>X0THS9_9ZZZZ</name>
<evidence type="ECO:0000313" key="3">
    <source>
        <dbReference type="EMBL" id="GAF92804.1"/>
    </source>
</evidence>
<comment type="caution">
    <text evidence="3">The sequence shown here is derived from an EMBL/GenBank/DDBJ whole genome shotgun (WGS) entry which is preliminary data.</text>
</comment>
<dbReference type="InterPro" id="IPR011642">
    <property type="entry name" value="Gate_dom"/>
</dbReference>
<evidence type="ECO:0000259" key="2">
    <source>
        <dbReference type="Pfam" id="PF07670"/>
    </source>
</evidence>
<gene>
    <name evidence="3" type="ORF">S01H1_19238</name>
</gene>
<feature type="domain" description="Nucleoside transporter/FeoB GTPase Gate" evidence="2">
    <location>
        <begin position="188"/>
        <end position="282"/>
    </location>
</feature>
<dbReference type="EMBL" id="BARS01010370">
    <property type="protein sequence ID" value="GAF92804.1"/>
    <property type="molecule type" value="Genomic_DNA"/>
</dbReference>
<dbReference type="Pfam" id="PF07670">
    <property type="entry name" value="Gate"/>
    <property type="match status" value="1"/>
</dbReference>
<protein>
    <recommendedName>
        <fullName evidence="2">Nucleoside transporter/FeoB GTPase Gate domain-containing protein</fullName>
    </recommendedName>
</protein>